<dbReference type="Proteomes" id="UP001140091">
    <property type="component" value="Unassembled WGS sequence"/>
</dbReference>
<dbReference type="OrthoDB" id="2904358at2759"/>
<reference evidence="1" key="1">
    <citation type="submission" date="2022-06" db="EMBL/GenBank/DDBJ databases">
        <title>Genome Sequence of Candolleomyces eurysporus.</title>
        <authorList>
            <person name="Buettner E."/>
        </authorList>
    </citation>
    <scope>NUCLEOTIDE SEQUENCE</scope>
    <source>
        <strain evidence="1">VTCC 930004</strain>
    </source>
</reference>
<name>A0A9W8IWF7_9AGAR</name>
<gene>
    <name evidence="1" type="ORF">H1R20_g13164</name>
</gene>
<protein>
    <submittedName>
        <fullName evidence="1">Uncharacterized protein</fullName>
    </submittedName>
</protein>
<dbReference type="SUPFAM" id="SSF52058">
    <property type="entry name" value="L domain-like"/>
    <property type="match status" value="1"/>
</dbReference>
<dbReference type="InterPro" id="IPR032675">
    <property type="entry name" value="LRR_dom_sf"/>
</dbReference>
<proteinExistence type="predicted"/>
<keyword evidence="2" id="KW-1185">Reference proteome</keyword>
<organism evidence="1 2">
    <name type="scientific">Candolleomyces eurysporus</name>
    <dbReference type="NCBI Taxonomy" id="2828524"/>
    <lineage>
        <taxon>Eukaryota</taxon>
        <taxon>Fungi</taxon>
        <taxon>Dikarya</taxon>
        <taxon>Basidiomycota</taxon>
        <taxon>Agaricomycotina</taxon>
        <taxon>Agaricomycetes</taxon>
        <taxon>Agaricomycetidae</taxon>
        <taxon>Agaricales</taxon>
        <taxon>Agaricineae</taxon>
        <taxon>Psathyrellaceae</taxon>
        <taxon>Candolleomyces</taxon>
    </lineage>
</organism>
<dbReference type="EMBL" id="JANBPK010001264">
    <property type="protein sequence ID" value="KAJ2923925.1"/>
    <property type="molecule type" value="Genomic_DNA"/>
</dbReference>
<feature type="non-terminal residue" evidence="1">
    <location>
        <position position="1"/>
    </location>
</feature>
<dbReference type="Gene3D" id="3.80.10.10">
    <property type="entry name" value="Ribonuclease Inhibitor"/>
    <property type="match status" value="1"/>
</dbReference>
<sequence length="447" mass="50328">MPTPSQLSRPESDGCISFFVFPRELIDSIVEDIRGLEDNDSTLRSFAIACKDILDICRPFLFEKITITPGRDYTALLSALRNDSAVISMVRNVRVEFLQQDFDSTFEHTSRARVFRELSKVWELSLRSPQGSRCRFNPEDVNCSLQPIKSLVPMLSSKALVSLSIVFFSLPSSIFSLCTNLKELNIQMGCIVECPVEPSPSGEVERPQLEVLSINHTAQSRWPVPGGSRYTTADDKLAFPDLKKLQHLKAWFPDYVLRSIIDEPENLKSLHLQVRAHNVDQLETFLSNEMFRSNPHKRRGLKKLTVEVLCLERGFSPEQVLPKFIRPLASLKNVERFEFIGVFQSLLVIEGCENALHPVSRDFAHAFLESVGARNMGTMLTEFNIKIACKEDVFGPSATGRQFTNLIQQASRLLSRAGEEAVADIFAAAGIRLSIQYLMLEEELAAA</sequence>
<evidence type="ECO:0000313" key="1">
    <source>
        <dbReference type="EMBL" id="KAJ2923925.1"/>
    </source>
</evidence>
<comment type="caution">
    <text evidence="1">The sequence shown here is derived from an EMBL/GenBank/DDBJ whole genome shotgun (WGS) entry which is preliminary data.</text>
</comment>
<evidence type="ECO:0000313" key="2">
    <source>
        <dbReference type="Proteomes" id="UP001140091"/>
    </source>
</evidence>
<accession>A0A9W8IWF7</accession>
<dbReference type="AlphaFoldDB" id="A0A9W8IWF7"/>